<reference evidence="1" key="1">
    <citation type="submission" date="2018-02" db="EMBL/GenBank/DDBJ databases">
        <authorList>
            <person name="Cohen D.B."/>
            <person name="Kent A.D."/>
        </authorList>
    </citation>
    <scope>NUCLEOTIDE SEQUENCE</scope>
</reference>
<evidence type="ECO:0000313" key="1">
    <source>
        <dbReference type="EMBL" id="SPC91573.1"/>
    </source>
</evidence>
<gene>
    <name evidence="1" type="ORF">FSB_LOCUS19455</name>
</gene>
<protein>
    <submittedName>
        <fullName evidence="1">Uncharacterized protein</fullName>
    </submittedName>
</protein>
<organism evidence="1">
    <name type="scientific">Fagus sylvatica</name>
    <name type="common">Beechnut</name>
    <dbReference type="NCBI Taxonomy" id="28930"/>
    <lineage>
        <taxon>Eukaryota</taxon>
        <taxon>Viridiplantae</taxon>
        <taxon>Streptophyta</taxon>
        <taxon>Embryophyta</taxon>
        <taxon>Tracheophyta</taxon>
        <taxon>Spermatophyta</taxon>
        <taxon>Magnoliopsida</taxon>
        <taxon>eudicotyledons</taxon>
        <taxon>Gunneridae</taxon>
        <taxon>Pentapetalae</taxon>
        <taxon>rosids</taxon>
        <taxon>fabids</taxon>
        <taxon>Fagales</taxon>
        <taxon>Fagaceae</taxon>
        <taxon>Fagus</taxon>
    </lineage>
</organism>
<sequence>MRGKPKREIKKRRSLTTHALNSEQHDLTSQPHFSVLTSQPLTSQNLTSFSLLISFLPYCHSLPHSHRHLKSLDLTLPELPNRRYLPHQVNLSLRLSDLSTPPVQKSRPRSCAVVHLTTRHETQTQPFAAFVTSPGGWIAGLGWRNQFTLRHRLSEARFTIGHWRGAEEFEEAGGEGDWGSG</sequence>
<proteinExistence type="predicted"/>
<accession>A0A2N9FWJ4</accession>
<name>A0A2N9FWJ4_FAGSY</name>
<dbReference type="AlphaFoldDB" id="A0A2N9FWJ4"/>
<dbReference type="EMBL" id="OIVN01001235">
    <property type="protein sequence ID" value="SPC91573.1"/>
    <property type="molecule type" value="Genomic_DNA"/>
</dbReference>